<evidence type="ECO:0000256" key="2">
    <source>
        <dbReference type="SAM" id="MobiDB-lite"/>
    </source>
</evidence>
<dbReference type="InterPro" id="IPR000653">
    <property type="entry name" value="DegT/StrS_aminotransferase"/>
</dbReference>
<dbReference type="Gene3D" id="3.40.640.10">
    <property type="entry name" value="Type I PLP-dependent aspartate aminotransferase-like (Major domain)"/>
    <property type="match status" value="1"/>
</dbReference>
<dbReference type="PANTHER" id="PTHR30244">
    <property type="entry name" value="TRANSAMINASE"/>
    <property type="match status" value="1"/>
</dbReference>
<sequence length="383" mass="42162">MIPLSPQLVPATFHGRGDVPSILDRPHKLFLTAGRMAFALGLRLAGVKAGDEVLIPAYASGSMVTPILLQGATPVFYRLRRDLSADLDDLAGRLTPRSAALLGVNFFGFAQDWAALRAFADQFGLLLVEDCAHALYGSWRGQPLGSFGDFAIASLTKFLPVWDGGLLALNALSAPRVATRAPSLRSELKAVYNLLEEAKDHGRNPVLRPLLAALERSRQQTRRSNSPAAAGESLRRDVTGAVDPARILDAPAAISRFVARRAARPRIAERRRQAYALYQEGLAGVPGCAMPFQPTADEVPFMAPVWVDDLDRWHPRWLERRLPMQRFAEFLWPDLPADTCPVARDLSRHLVQFPCHQDLEPAEIRSIIETIRTDLSSARRAAS</sequence>
<dbReference type="EMBL" id="BMJQ01000003">
    <property type="protein sequence ID" value="GGF10740.1"/>
    <property type="molecule type" value="Genomic_DNA"/>
</dbReference>
<protein>
    <submittedName>
        <fullName evidence="3">Perosamine synthetase</fullName>
    </submittedName>
</protein>
<organism evidence="3 4">
    <name type="scientific">Aliidongia dinghuensis</name>
    <dbReference type="NCBI Taxonomy" id="1867774"/>
    <lineage>
        <taxon>Bacteria</taxon>
        <taxon>Pseudomonadati</taxon>
        <taxon>Pseudomonadota</taxon>
        <taxon>Alphaproteobacteria</taxon>
        <taxon>Rhodospirillales</taxon>
        <taxon>Dongiaceae</taxon>
        <taxon>Aliidongia</taxon>
    </lineage>
</organism>
<dbReference type="GO" id="GO:0008483">
    <property type="term" value="F:transaminase activity"/>
    <property type="evidence" value="ECO:0007669"/>
    <property type="project" value="TreeGrafter"/>
</dbReference>
<dbReference type="SUPFAM" id="SSF53383">
    <property type="entry name" value="PLP-dependent transferases"/>
    <property type="match status" value="1"/>
</dbReference>
<reference evidence="3" key="2">
    <citation type="submission" date="2020-09" db="EMBL/GenBank/DDBJ databases">
        <authorList>
            <person name="Sun Q."/>
            <person name="Zhou Y."/>
        </authorList>
    </citation>
    <scope>NUCLEOTIDE SEQUENCE</scope>
    <source>
        <strain evidence="3">CGMCC 1.15725</strain>
    </source>
</reference>
<dbReference type="InterPro" id="IPR015424">
    <property type="entry name" value="PyrdxlP-dep_Trfase"/>
</dbReference>
<accession>A0A8J2YRC3</accession>
<evidence type="ECO:0000313" key="4">
    <source>
        <dbReference type="Proteomes" id="UP000646365"/>
    </source>
</evidence>
<dbReference type="Pfam" id="PF01041">
    <property type="entry name" value="DegT_DnrJ_EryC1"/>
    <property type="match status" value="1"/>
</dbReference>
<dbReference type="InterPro" id="IPR015421">
    <property type="entry name" value="PyrdxlP-dep_Trfase_major"/>
</dbReference>
<keyword evidence="4" id="KW-1185">Reference proteome</keyword>
<comment type="caution">
    <text evidence="3">The sequence shown here is derived from an EMBL/GenBank/DDBJ whole genome shotgun (WGS) entry which is preliminary data.</text>
</comment>
<dbReference type="AlphaFoldDB" id="A0A8J2YRC3"/>
<name>A0A8J2YRC3_9PROT</name>
<evidence type="ECO:0000256" key="1">
    <source>
        <dbReference type="RuleBase" id="RU004508"/>
    </source>
</evidence>
<dbReference type="PANTHER" id="PTHR30244:SF42">
    <property type="entry name" value="UDP-2-ACETAMIDO-2-DEOXY-3-OXO-D-GLUCURONATE AMINOTRANSFERASE"/>
    <property type="match status" value="1"/>
</dbReference>
<dbReference type="Proteomes" id="UP000646365">
    <property type="component" value="Unassembled WGS sequence"/>
</dbReference>
<comment type="similarity">
    <text evidence="1">Belongs to the DegT/DnrJ/EryC1 family.</text>
</comment>
<reference evidence="3" key="1">
    <citation type="journal article" date="2014" name="Int. J. Syst. Evol. Microbiol.">
        <title>Complete genome sequence of Corynebacterium casei LMG S-19264T (=DSM 44701T), isolated from a smear-ripened cheese.</title>
        <authorList>
            <consortium name="US DOE Joint Genome Institute (JGI-PGF)"/>
            <person name="Walter F."/>
            <person name="Albersmeier A."/>
            <person name="Kalinowski J."/>
            <person name="Ruckert C."/>
        </authorList>
    </citation>
    <scope>NUCLEOTIDE SEQUENCE</scope>
    <source>
        <strain evidence="3">CGMCC 1.15725</strain>
    </source>
</reference>
<dbReference type="GO" id="GO:0000271">
    <property type="term" value="P:polysaccharide biosynthetic process"/>
    <property type="evidence" value="ECO:0007669"/>
    <property type="project" value="TreeGrafter"/>
</dbReference>
<dbReference type="Gene3D" id="3.90.1150.10">
    <property type="entry name" value="Aspartate Aminotransferase, domain 1"/>
    <property type="match status" value="1"/>
</dbReference>
<feature type="region of interest" description="Disordered" evidence="2">
    <location>
        <begin position="217"/>
        <end position="236"/>
    </location>
</feature>
<gene>
    <name evidence="3" type="ORF">GCM10011611_15400</name>
</gene>
<dbReference type="RefSeq" id="WP_189044231.1">
    <property type="nucleotide sequence ID" value="NZ_BMJQ01000003.1"/>
</dbReference>
<evidence type="ECO:0000313" key="3">
    <source>
        <dbReference type="EMBL" id="GGF10740.1"/>
    </source>
</evidence>
<dbReference type="GO" id="GO:0030170">
    <property type="term" value="F:pyridoxal phosphate binding"/>
    <property type="evidence" value="ECO:0007669"/>
    <property type="project" value="TreeGrafter"/>
</dbReference>
<proteinExistence type="inferred from homology"/>
<dbReference type="InterPro" id="IPR015422">
    <property type="entry name" value="PyrdxlP-dep_Trfase_small"/>
</dbReference>
<keyword evidence="1" id="KW-0663">Pyridoxal phosphate</keyword>